<evidence type="ECO:0000256" key="2">
    <source>
        <dbReference type="ARBA" id="ARBA00010157"/>
    </source>
</evidence>
<evidence type="ECO:0000313" key="9">
    <source>
        <dbReference type="EMBL" id="SDH99500.1"/>
    </source>
</evidence>
<evidence type="ECO:0000256" key="3">
    <source>
        <dbReference type="ARBA" id="ARBA00022475"/>
    </source>
</evidence>
<keyword evidence="3" id="KW-1003">Cell membrane</keyword>
<accession>A0A1G8GZ32</accession>
<feature type="transmembrane region" description="Helical" evidence="7">
    <location>
        <begin position="769"/>
        <end position="789"/>
    </location>
</feature>
<evidence type="ECO:0000259" key="8">
    <source>
        <dbReference type="PROSITE" id="PS50156"/>
    </source>
</evidence>
<sequence length="868" mass="94432">MRPIIKFRWLIAALLAALTAGLFFYAPSLTELAEEEDSFQLPANLTSQQAGDILDEAGEGGETLSLVLQLEEPLTDEIEKEIQRYIEEIKNGENTESVTNPFEREEIREQLVSENEDVVLVPVAIHGSEEDAVEAGNKIESLSVPDGMQRYVTGDSIISDDVDKTTQEGLEKTEGITIVLIFTLLLVVFRAIVTPFVPLISVAITYFISQSIVALFVEWFGFPVSTYTQIFLVAVLFGIGTDYCILLLSRFKEELSAGHEVEEAIVNTYKTAGKTLFYSGLAVFVGFSAIGFANFAIFQSAVGVAVGIFVLLIVLYTLVPFFMAVLKEKLFWPSKKAASHHDNKLWKMMGSLSVYRPILSIVIVAIITVPFLVTYDNDVSYNNTDEISGGAESVEGLRVVEEAFGMGDALPLQVVIDTEEDMVTAEKIAYVESLSQTIERSEDVEEVRSVTRPTGSVIDELYVDTQMEDISSGIGDAREGLSEVQDGLTEIENGLHDMNNQVSSAGSGGSLDEAIAGVEDVNEQVGGISQQLQQTGDIQTAVQQLAGVQQGLTEIQSGLQQGNAEMRAKQQQASNLSGGLEDLATGVQESIDGLEEIEAGLEEAETFTEDLSEAAYTRGTGVFVPEEFLEEEDFQDAVDEYVFSDNTGMTLEVSLKDDPYTLDAIDASKRVRQIVDQEIQGTPLEKGDIAYSGVPSINADLQNVSSEDFTNTIIIILVGLFVILAVLLRSLFQPLFILAGLLLTYYTAMGAAELIFVNGLGYPGIMWPVPFFAFVMLVALGVDYSIFLFDRYREEAALGVRQGLMKSMVKMGTVIITAAIILSGTFGAMIPSGVLTLMQVGTVVVSGLMLFGLVILPLFIPAVISFNE</sequence>
<feature type="transmembrane region" description="Helical" evidence="7">
    <location>
        <begin position="200"/>
        <end position="221"/>
    </location>
</feature>
<proteinExistence type="inferred from homology"/>
<evidence type="ECO:0000313" key="10">
    <source>
        <dbReference type="Proteomes" id="UP000199017"/>
    </source>
</evidence>
<dbReference type="RefSeq" id="WP_091583312.1">
    <property type="nucleotide sequence ID" value="NZ_FNDU01000004.1"/>
</dbReference>
<protein>
    <submittedName>
        <fullName evidence="9">Putative drug exporter of the RND superfamily</fullName>
    </submittedName>
</protein>
<keyword evidence="10" id="KW-1185">Reference proteome</keyword>
<dbReference type="EMBL" id="FNDU01000004">
    <property type="protein sequence ID" value="SDH99500.1"/>
    <property type="molecule type" value="Genomic_DNA"/>
</dbReference>
<feature type="transmembrane region" description="Helical" evidence="7">
    <location>
        <begin position="175"/>
        <end position="193"/>
    </location>
</feature>
<feature type="domain" description="SSD" evidence="8">
    <location>
        <begin position="738"/>
        <end position="866"/>
    </location>
</feature>
<dbReference type="Gene3D" id="1.20.1640.10">
    <property type="entry name" value="Multidrug efflux transporter AcrB transmembrane domain"/>
    <property type="match status" value="2"/>
</dbReference>
<dbReference type="STRING" id="930129.SAMN05216352_10427"/>
<evidence type="ECO:0000256" key="6">
    <source>
        <dbReference type="ARBA" id="ARBA00023136"/>
    </source>
</evidence>
<dbReference type="PANTHER" id="PTHR33406">
    <property type="entry name" value="MEMBRANE PROTEIN MJ1562-RELATED"/>
    <property type="match status" value="1"/>
</dbReference>
<keyword evidence="5 7" id="KW-1133">Transmembrane helix</keyword>
<reference evidence="9 10" key="1">
    <citation type="submission" date="2016-10" db="EMBL/GenBank/DDBJ databases">
        <authorList>
            <person name="de Groot N.N."/>
        </authorList>
    </citation>
    <scope>NUCLEOTIDE SEQUENCE [LARGE SCALE GENOMIC DNA]</scope>
    <source>
        <strain evidence="10">P4B,CCM 7963,CECT 7998,DSM 25260,IBRC-M 10614,KCTC 13821</strain>
    </source>
</reference>
<dbReference type="AlphaFoldDB" id="A0A1G8GZ32"/>
<feature type="transmembrane region" description="Helical" evidence="7">
    <location>
        <begin position="809"/>
        <end position="830"/>
    </location>
</feature>
<name>A0A1G8GZ32_9BACI</name>
<dbReference type="InterPro" id="IPR004869">
    <property type="entry name" value="MMPL_dom"/>
</dbReference>
<feature type="transmembrane region" description="Helical" evidence="7">
    <location>
        <begin position="709"/>
        <end position="728"/>
    </location>
</feature>
<feature type="transmembrane region" description="Helical" evidence="7">
    <location>
        <begin position="354"/>
        <end position="373"/>
    </location>
</feature>
<feature type="transmembrane region" description="Helical" evidence="7">
    <location>
        <begin position="276"/>
        <end position="298"/>
    </location>
</feature>
<dbReference type="InterPro" id="IPR000731">
    <property type="entry name" value="SSD"/>
</dbReference>
<dbReference type="OrthoDB" id="9782006at2"/>
<keyword evidence="6 7" id="KW-0472">Membrane</keyword>
<keyword evidence="4 7" id="KW-0812">Transmembrane</keyword>
<evidence type="ECO:0000256" key="4">
    <source>
        <dbReference type="ARBA" id="ARBA00022692"/>
    </source>
</evidence>
<dbReference type="Pfam" id="PF03176">
    <property type="entry name" value="MMPL"/>
    <property type="match status" value="2"/>
</dbReference>
<feature type="transmembrane region" description="Helical" evidence="7">
    <location>
        <begin position="735"/>
        <end position="757"/>
    </location>
</feature>
<dbReference type="InterPro" id="IPR050545">
    <property type="entry name" value="Mycobact_MmpL"/>
</dbReference>
<dbReference type="PROSITE" id="PS50156">
    <property type="entry name" value="SSD"/>
    <property type="match status" value="1"/>
</dbReference>
<dbReference type="GO" id="GO:0005886">
    <property type="term" value="C:plasma membrane"/>
    <property type="evidence" value="ECO:0007669"/>
    <property type="project" value="UniProtKB-SubCell"/>
</dbReference>
<evidence type="ECO:0000256" key="1">
    <source>
        <dbReference type="ARBA" id="ARBA00004651"/>
    </source>
</evidence>
<dbReference type="PANTHER" id="PTHR33406:SF6">
    <property type="entry name" value="MEMBRANE PROTEIN YDGH-RELATED"/>
    <property type="match status" value="1"/>
</dbReference>
<comment type="subcellular location">
    <subcellularLocation>
        <location evidence="1">Cell membrane</location>
        <topology evidence="1">Multi-pass membrane protein</topology>
    </subcellularLocation>
</comment>
<dbReference type="Proteomes" id="UP000199017">
    <property type="component" value="Unassembled WGS sequence"/>
</dbReference>
<feature type="transmembrane region" description="Helical" evidence="7">
    <location>
        <begin position="304"/>
        <end position="326"/>
    </location>
</feature>
<organism evidence="9 10">
    <name type="scientific">Alteribacillus bidgolensis</name>
    <dbReference type="NCBI Taxonomy" id="930129"/>
    <lineage>
        <taxon>Bacteria</taxon>
        <taxon>Bacillati</taxon>
        <taxon>Bacillota</taxon>
        <taxon>Bacilli</taxon>
        <taxon>Bacillales</taxon>
        <taxon>Bacillaceae</taxon>
        <taxon>Alteribacillus</taxon>
    </lineage>
</organism>
<dbReference type="SUPFAM" id="SSF82866">
    <property type="entry name" value="Multidrug efflux transporter AcrB transmembrane domain"/>
    <property type="match status" value="2"/>
</dbReference>
<evidence type="ECO:0000256" key="7">
    <source>
        <dbReference type="SAM" id="Phobius"/>
    </source>
</evidence>
<evidence type="ECO:0000256" key="5">
    <source>
        <dbReference type="ARBA" id="ARBA00022989"/>
    </source>
</evidence>
<feature type="transmembrane region" description="Helical" evidence="7">
    <location>
        <begin position="227"/>
        <end position="248"/>
    </location>
</feature>
<gene>
    <name evidence="9" type="ORF">SAMN05216352_10427</name>
</gene>
<feature type="transmembrane region" description="Helical" evidence="7">
    <location>
        <begin position="842"/>
        <end position="864"/>
    </location>
</feature>
<comment type="similarity">
    <text evidence="2">Belongs to the resistance-nodulation-cell division (RND) (TC 2.A.6) family. MmpL subfamily.</text>
</comment>